<dbReference type="AlphaFoldDB" id="A0ABD0M7P4"/>
<dbReference type="Proteomes" id="UP001519460">
    <property type="component" value="Unassembled WGS sequence"/>
</dbReference>
<feature type="region of interest" description="Disordered" evidence="1">
    <location>
        <begin position="43"/>
        <end position="89"/>
    </location>
</feature>
<name>A0ABD0M7P4_9CAEN</name>
<protein>
    <submittedName>
        <fullName evidence="2">Uncharacterized protein</fullName>
    </submittedName>
</protein>
<feature type="compositionally biased region" description="Polar residues" evidence="1">
    <location>
        <begin position="77"/>
        <end position="89"/>
    </location>
</feature>
<evidence type="ECO:0000256" key="1">
    <source>
        <dbReference type="SAM" id="MobiDB-lite"/>
    </source>
</evidence>
<comment type="caution">
    <text evidence="2">The sequence shown here is derived from an EMBL/GenBank/DDBJ whole genome shotgun (WGS) entry which is preliminary data.</text>
</comment>
<organism evidence="2 3">
    <name type="scientific">Batillaria attramentaria</name>
    <dbReference type="NCBI Taxonomy" id="370345"/>
    <lineage>
        <taxon>Eukaryota</taxon>
        <taxon>Metazoa</taxon>
        <taxon>Spiralia</taxon>
        <taxon>Lophotrochozoa</taxon>
        <taxon>Mollusca</taxon>
        <taxon>Gastropoda</taxon>
        <taxon>Caenogastropoda</taxon>
        <taxon>Sorbeoconcha</taxon>
        <taxon>Cerithioidea</taxon>
        <taxon>Batillariidae</taxon>
        <taxon>Batillaria</taxon>
    </lineage>
</organism>
<gene>
    <name evidence="2" type="ORF">BaRGS_00001296</name>
</gene>
<evidence type="ECO:0000313" key="2">
    <source>
        <dbReference type="EMBL" id="KAK7507361.1"/>
    </source>
</evidence>
<keyword evidence="3" id="KW-1185">Reference proteome</keyword>
<accession>A0ABD0M7P4</accession>
<evidence type="ECO:0000313" key="3">
    <source>
        <dbReference type="Proteomes" id="UP001519460"/>
    </source>
</evidence>
<feature type="region of interest" description="Disordered" evidence="1">
    <location>
        <begin position="1"/>
        <end position="20"/>
    </location>
</feature>
<reference evidence="2 3" key="1">
    <citation type="journal article" date="2023" name="Sci. Data">
        <title>Genome assembly of the Korean intertidal mud-creeper Batillaria attramentaria.</title>
        <authorList>
            <person name="Patra A.K."/>
            <person name="Ho P.T."/>
            <person name="Jun S."/>
            <person name="Lee S.J."/>
            <person name="Kim Y."/>
            <person name="Won Y.J."/>
        </authorList>
    </citation>
    <scope>NUCLEOTIDE SEQUENCE [LARGE SCALE GENOMIC DNA]</scope>
    <source>
        <strain evidence="2">Wonlab-2016</strain>
    </source>
</reference>
<dbReference type="EMBL" id="JACVVK020000004">
    <property type="protein sequence ID" value="KAK7507361.1"/>
    <property type="molecule type" value="Genomic_DNA"/>
</dbReference>
<proteinExistence type="predicted"/>
<sequence>MHLSTPSPAAPSPSSQGQKRFWVLKKQQRDVLKILPEDRITGMAACESGPGEGQGTARVGGAIEASRQRHSKDTRKSMPSGSSLLTVPF</sequence>